<keyword evidence="2 5" id="KW-0812">Transmembrane</keyword>
<feature type="transmembrane region" description="Helical" evidence="5">
    <location>
        <begin position="329"/>
        <end position="346"/>
    </location>
</feature>
<feature type="transmembrane region" description="Helical" evidence="5">
    <location>
        <begin position="401"/>
        <end position="420"/>
    </location>
</feature>
<dbReference type="AlphaFoldDB" id="A0A067N8I8"/>
<dbReference type="Pfam" id="PF07690">
    <property type="entry name" value="MFS_1"/>
    <property type="match status" value="1"/>
</dbReference>
<evidence type="ECO:0000256" key="5">
    <source>
        <dbReference type="SAM" id="Phobius"/>
    </source>
</evidence>
<organism evidence="6 7">
    <name type="scientific">Pleurotus ostreatus (strain PC15)</name>
    <name type="common">Oyster mushroom</name>
    <dbReference type="NCBI Taxonomy" id="1137138"/>
    <lineage>
        <taxon>Eukaryota</taxon>
        <taxon>Fungi</taxon>
        <taxon>Dikarya</taxon>
        <taxon>Basidiomycota</taxon>
        <taxon>Agaricomycotina</taxon>
        <taxon>Agaricomycetes</taxon>
        <taxon>Agaricomycetidae</taxon>
        <taxon>Agaricales</taxon>
        <taxon>Pleurotineae</taxon>
        <taxon>Pleurotaceae</taxon>
        <taxon>Pleurotus</taxon>
    </lineage>
</organism>
<evidence type="ECO:0000256" key="3">
    <source>
        <dbReference type="ARBA" id="ARBA00022989"/>
    </source>
</evidence>
<sequence>MLEALSQPKELSALTVPRIGMLAACILVAMGSGTNYVAYAPQLGERLKLTHTHLNIVGIAGNIGVFSSAPVWGRFADRYGPKPLFATAFVSLLGGYSGIRYSYQAGAIPSDFPLSGLSFALLALCNFMTGVAGTAGIMGSVNTTARTFPDHARASTTGLVLSGFGLSAFFFSTVAGLFSPGDTSSLLLLLTVGTAFPMIFGFFFVHPIPWPTNGGTPANRNVGSDLASRPSQSTGEANIHGWALWKTCDFWLCFSIFGLLTGTGLMYINNVGTISQALIAQANPDYDIAYAARVQAKQVTIVSLMNCLGRICFGFISDFTKHRLHRPRSYCFVAASTAFLLVQVVLQQSITDVESLSWGSAMLGFVYGGSFSLLPTLCIGYFGLGEFPFARFRVSHFSENFGFATLSPIFTGYLFSVAFGKTLDVHELSPTPHRCLEGSACYAEAFTVTILACSVALALSVWMSWRDWRRMDAEEVEYAVDVGYDGGYRASSKPGSCRRTVESG</sequence>
<dbReference type="PANTHER" id="PTHR21576:SF160">
    <property type="entry name" value="NODULIN-LIKE DOMAIN-CONTAINING PROTEIN"/>
    <property type="match status" value="1"/>
</dbReference>
<evidence type="ECO:0000256" key="1">
    <source>
        <dbReference type="ARBA" id="ARBA00004141"/>
    </source>
</evidence>
<protein>
    <recommendedName>
        <fullName evidence="8">Nodulin-like domain-containing protein</fullName>
    </recommendedName>
</protein>
<dbReference type="InterPro" id="IPR036259">
    <property type="entry name" value="MFS_trans_sf"/>
</dbReference>
<comment type="subcellular location">
    <subcellularLocation>
        <location evidence="1">Membrane</location>
        <topology evidence="1">Multi-pass membrane protein</topology>
    </subcellularLocation>
</comment>
<feature type="transmembrane region" description="Helical" evidence="5">
    <location>
        <begin position="20"/>
        <end position="40"/>
    </location>
</feature>
<evidence type="ECO:0000256" key="2">
    <source>
        <dbReference type="ARBA" id="ARBA00022692"/>
    </source>
</evidence>
<proteinExistence type="predicted"/>
<feature type="transmembrane region" description="Helical" evidence="5">
    <location>
        <begin position="52"/>
        <end position="72"/>
    </location>
</feature>
<feature type="transmembrane region" description="Helical" evidence="5">
    <location>
        <begin position="158"/>
        <end position="179"/>
    </location>
</feature>
<keyword evidence="3 5" id="KW-1133">Transmembrane helix</keyword>
<dbReference type="STRING" id="1137138.A0A067N8I8"/>
<dbReference type="OrthoDB" id="410267at2759"/>
<evidence type="ECO:0008006" key="8">
    <source>
        <dbReference type="Google" id="ProtNLM"/>
    </source>
</evidence>
<dbReference type="InParanoid" id="A0A067N8I8"/>
<feature type="transmembrane region" description="Helical" evidence="5">
    <location>
        <begin position="366"/>
        <end position="389"/>
    </location>
</feature>
<dbReference type="HOGENOM" id="CLU_012596_1_0_1"/>
<reference evidence="7" key="1">
    <citation type="journal article" date="2014" name="Proc. Natl. Acad. Sci. U.S.A.">
        <title>Extensive sampling of basidiomycete genomes demonstrates inadequacy of the white-rot/brown-rot paradigm for wood decay fungi.</title>
        <authorList>
            <person name="Riley R."/>
            <person name="Salamov A.A."/>
            <person name="Brown D.W."/>
            <person name="Nagy L.G."/>
            <person name="Floudas D."/>
            <person name="Held B.W."/>
            <person name="Levasseur A."/>
            <person name="Lombard V."/>
            <person name="Morin E."/>
            <person name="Otillar R."/>
            <person name="Lindquist E.A."/>
            <person name="Sun H."/>
            <person name="LaButti K.M."/>
            <person name="Schmutz J."/>
            <person name="Jabbour D."/>
            <person name="Luo H."/>
            <person name="Baker S.E."/>
            <person name="Pisabarro A.G."/>
            <person name="Walton J.D."/>
            <person name="Blanchette R.A."/>
            <person name="Henrissat B."/>
            <person name="Martin F."/>
            <person name="Cullen D."/>
            <person name="Hibbett D.S."/>
            <person name="Grigoriev I.V."/>
        </authorList>
    </citation>
    <scope>NUCLEOTIDE SEQUENCE [LARGE SCALE GENOMIC DNA]</scope>
    <source>
        <strain evidence="7">PC15</strain>
    </source>
</reference>
<accession>A0A067N8I8</accession>
<keyword evidence="4 5" id="KW-0472">Membrane</keyword>
<evidence type="ECO:0000256" key="4">
    <source>
        <dbReference type="ARBA" id="ARBA00023136"/>
    </source>
</evidence>
<dbReference type="VEuPathDB" id="FungiDB:PLEOSDRAFT_1049311"/>
<evidence type="ECO:0000313" key="7">
    <source>
        <dbReference type="Proteomes" id="UP000027073"/>
    </source>
</evidence>
<evidence type="ECO:0000313" key="6">
    <source>
        <dbReference type="EMBL" id="KDQ23280.1"/>
    </source>
</evidence>
<dbReference type="SUPFAM" id="SSF103473">
    <property type="entry name" value="MFS general substrate transporter"/>
    <property type="match status" value="1"/>
</dbReference>
<feature type="transmembrane region" description="Helical" evidence="5">
    <location>
        <begin position="249"/>
        <end position="268"/>
    </location>
</feature>
<dbReference type="GO" id="GO:0022857">
    <property type="term" value="F:transmembrane transporter activity"/>
    <property type="evidence" value="ECO:0007669"/>
    <property type="project" value="InterPro"/>
</dbReference>
<dbReference type="PANTHER" id="PTHR21576">
    <property type="entry name" value="UNCHARACTERIZED NODULIN-LIKE PROTEIN"/>
    <property type="match status" value="1"/>
</dbReference>
<feature type="transmembrane region" description="Helical" evidence="5">
    <location>
        <begin position="440"/>
        <end position="462"/>
    </location>
</feature>
<dbReference type="Gene3D" id="1.20.1250.20">
    <property type="entry name" value="MFS general substrate transporter like domains"/>
    <property type="match status" value="1"/>
</dbReference>
<dbReference type="GO" id="GO:0000329">
    <property type="term" value="C:fungal-type vacuole membrane"/>
    <property type="evidence" value="ECO:0007669"/>
    <property type="project" value="TreeGrafter"/>
</dbReference>
<dbReference type="EMBL" id="KL198013">
    <property type="protein sequence ID" value="KDQ23280.1"/>
    <property type="molecule type" value="Genomic_DNA"/>
</dbReference>
<dbReference type="Proteomes" id="UP000027073">
    <property type="component" value="Unassembled WGS sequence"/>
</dbReference>
<gene>
    <name evidence="6" type="ORF">PLEOSDRAFT_1049311</name>
</gene>
<feature type="transmembrane region" description="Helical" evidence="5">
    <location>
        <begin position="186"/>
        <end position="205"/>
    </location>
</feature>
<feature type="transmembrane region" description="Helical" evidence="5">
    <location>
        <begin position="84"/>
        <end position="103"/>
    </location>
</feature>
<dbReference type="InterPro" id="IPR011701">
    <property type="entry name" value="MFS"/>
</dbReference>
<feature type="transmembrane region" description="Helical" evidence="5">
    <location>
        <begin position="115"/>
        <end position="138"/>
    </location>
</feature>
<name>A0A067N8I8_PLEO1</name>